<comment type="caution">
    <text evidence="9">Lacks conserved residue(s) required for the propagation of feature annotation.</text>
</comment>
<reference evidence="14" key="1">
    <citation type="journal article" date="2014" name="Int. J. Syst. Evol. Microbiol.">
        <title>Complete genome sequence of Corynebacterium casei LMG S-19264T (=DSM 44701T), isolated from a smear-ripened cheese.</title>
        <authorList>
            <consortium name="US DOE Joint Genome Institute (JGI-PGF)"/>
            <person name="Walter F."/>
            <person name="Albersmeier A."/>
            <person name="Kalinowski J."/>
            <person name="Ruckert C."/>
        </authorList>
    </citation>
    <scope>NUCLEOTIDE SEQUENCE</scope>
    <source>
        <strain evidence="14">JCM 4790</strain>
    </source>
</reference>
<dbReference type="Gene3D" id="2.40.50.140">
    <property type="entry name" value="Nucleic acid-binding proteins"/>
    <property type="match status" value="1"/>
</dbReference>
<dbReference type="CDD" id="cd01128">
    <property type="entry name" value="rho_factor_C"/>
    <property type="match status" value="1"/>
</dbReference>
<gene>
    <name evidence="9" type="primary">rho</name>
    <name evidence="14" type="ORF">GCM10010358_07050</name>
</gene>
<dbReference type="NCBIfam" id="NF006886">
    <property type="entry name" value="PRK09376.1"/>
    <property type="match status" value="1"/>
</dbReference>
<keyword evidence="2 9" id="KW-0547">Nucleotide-binding</keyword>
<dbReference type="EC" id="3.6.4.-" evidence="9 10"/>
<organism evidence="14 15">
    <name type="scientific">Streptomyces minutiscleroticus</name>
    <dbReference type="NCBI Taxonomy" id="68238"/>
    <lineage>
        <taxon>Bacteria</taxon>
        <taxon>Bacillati</taxon>
        <taxon>Actinomycetota</taxon>
        <taxon>Actinomycetes</taxon>
        <taxon>Kitasatosporales</taxon>
        <taxon>Streptomycetaceae</taxon>
        <taxon>Streptomyces</taxon>
    </lineage>
</organism>
<keyword evidence="3 9" id="KW-0378">Hydrolase</keyword>
<dbReference type="InterPro" id="IPR003593">
    <property type="entry name" value="AAA+_ATPase"/>
</dbReference>
<dbReference type="GO" id="GO:0006353">
    <property type="term" value="P:DNA-templated transcription termination"/>
    <property type="evidence" value="ECO:0007669"/>
    <property type="project" value="UniProtKB-UniRule"/>
</dbReference>
<dbReference type="Pfam" id="PF00006">
    <property type="entry name" value="ATP-synt_ab"/>
    <property type="match status" value="1"/>
</dbReference>
<dbReference type="SUPFAM" id="SSF52540">
    <property type="entry name" value="P-loop containing nucleoside triphosphate hydrolases"/>
    <property type="match status" value="1"/>
</dbReference>
<dbReference type="PANTHER" id="PTHR46425:SF1">
    <property type="entry name" value="TRANSCRIPTION TERMINATION FACTOR RHO"/>
    <property type="match status" value="1"/>
</dbReference>
<dbReference type="SMART" id="SM00357">
    <property type="entry name" value="CSP"/>
    <property type="match status" value="1"/>
</dbReference>
<dbReference type="InterPro" id="IPR036269">
    <property type="entry name" value="Rho_N_sf"/>
</dbReference>
<dbReference type="SUPFAM" id="SSF50249">
    <property type="entry name" value="Nucleic acid-binding proteins"/>
    <property type="match status" value="1"/>
</dbReference>
<protein>
    <recommendedName>
        <fullName evidence="9 10">Transcription termination factor Rho</fullName>
        <ecNumber evidence="9 10">3.6.4.-</ecNumber>
    </recommendedName>
    <alternativeName>
        <fullName evidence="9">ATP-dependent helicase Rho</fullName>
    </alternativeName>
</protein>
<dbReference type="InterPro" id="IPR012340">
    <property type="entry name" value="NA-bd_OB-fold"/>
</dbReference>
<sequence>MSDTTDLMGARVEETAAAPATDASAPATGAGSRRRRGTGLEGMVLAELQQVASGLGIRGTARMRKSQLIEVIKEAQAGGGAPAKSAETPAESRPKRRATSKARTGEDAAPAARKADKAEQPAEQAPAQQQIDIPGQPAPKAAAQEQPAAPADEVPAGERRRRRATAEAGSPETVAAEARTDSRAETPVESRGDSGDGGNAEGRQGRRDRRDRGDRGDRGDRERGGRDRDRRGKGDDQQNQGGSQQRGQQSGGRQDRQQDDFDEDGGGRRGRRGRYRDRRGRRGRDDIAEPQLAEDDVLIPVAGILDILDNYAFIRTSGYLPGPNDVYVSLAQVRKNGLRKGDHVTGAVRQPKEGERREKFNALVRLDSVNGMAPEHGRGRPEFNKLTPLYPQDRLRLETDPGVLTTRIIDLVSPIGKGQRGLIVAPPKTGKTMIMQAVANAITHNNPECHLMVVLVDERPEEVTDMQRSVKGEVISSTFDRPAEDHTTVAELAIERAKRLVELGHDVVVLLDSITRLGRAYNLAAPASGRILSGGVDSTALYPPKRFFGAARNIEDGGSLTILATALVDTGSRMDEVIFEEFKGTGNMELKLDRKLADKRIFPAVDVDASGTRKEEILLSGEELGIVWKLRRVLHALDQQQAIELLLDKMKQTKSNAEFLLQIQKTTPAPGNGD</sequence>
<dbReference type="CDD" id="cd04459">
    <property type="entry name" value="Rho_CSD"/>
    <property type="match status" value="1"/>
</dbReference>
<comment type="subunit">
    <text evidence="9">Homohexamer. The homohexamer assembles into an open ring structure.</text>
</comment>
<feature type="region of interest" description="Disordered" evidence="12">
    <location>
        <begin position="74"/>
        <end position="287"/>
    </location>
</feature>
<dbReference type="GO" id="GO:0004386">
    <property type="term" value="F:helicase activity"/>
    <property type="evidence" value="ECO:0007669"/>
    <property type="project" value="UniProtKB-UniRule"/>
</dbReference>
<evidence type="ECO:0000256" key="12">
    <source>
        <dbReference type="SAM" id="MobiDB-lite"/>
    </source>
</evidence>
<dbReference type="InterPro" id="IPR041703">
    <property type="entry name" value="Rho_factor_ATP-bd"/>
</dbReference>
<feature type="binding site" evidence="9">
    <location>
        <position position="459"/>
    </location>
    <ligand>
        <name>ATP</name>
        <dbReference type="ChEBI" id="CHEBI:30616"/>
    </ligand>
</feature>
<dbReference type="GO" id="GO:0008186">
    <property type="term" value="F:ATP-dependent activity, acting on RNA"/>
    <property type="evidence" value="ECO:0007669"/>
    <property type="project" value="UniProtKB-UniRule"/>
</dbReference>
<evidence type="ECO:0000256" key="4">
    <source>
        <dbReference type="ARBA" id="ARBA00022806"/>
    </source>
</evidence>
<evidence type="ECO:0000313" key="14">
    <source>
        <dbReference type="EMBL" id="GGX55789.1"/>
    </source>
</evidence>
<keyword evidence="4 9" id="KW-0347">Helicase</keyword>
<keyword evidence="15" id="KW-1185">Reference proteome</keyword>
<dbReference type="InterPro" id="IPR004665">
    <property type="entry name" value="Term_rho"/>
</dbReference>
<feature type="compositionally biased region" description="Basic and acidic residues" evidence="12">
    <location>
        <begin position="203"/>
        <end position="236"/>
    </location>
</feature>
<dbReference type="InterPro" id="IPR011112">
    <property type="entry name" value="Rho-like_N"/>
</dbReference>
<keyword evidence="6 9" id="KW-0694">RNA-binding</keyword>
<dbReference type="AlphaFoldDB" id="A0A918NA78"/>
<evidence type="ECO:0000256" key="9">
    <source>
        <dbReference type="HAMAP-Rule" id="MF_01884"/>
    </source>
</evidence>
<evidence type="ECO:0000256" key="6">
    <source>
        <dbReference type="ARBA" id="ARBA00022884"/>
    </source>
</evidence>
<dbReference type="GO" id="GO:0003723">
    <property type="term" value="F:RNA binding"/>
    <property type="evidence" value="ECO:0007669"/>
    <property type="project" value="UniProtKB-UniRule"/>
</dbReference>
<feature type="domain" description="Rho RNA-BD" evidence="13">
    <location>
        <begin position="298"/>
        <end position="373"/>
    </location>
</feature>
<proteinExistence type="inferred from homology"/>
<comment type="similarity">
    <text evidence="9 11">Belongs to the Rho family.</text>
</comment>
<dbReference type="InterPro" id="IPR011129">
    <property type="entry name" value="CSD"/>
</dbReference>
<dbReference type="NCBIfam" id="TIGR00767">
    <property type="entry name" value="rho"/>
    <property type="match status" value="1"/>
</dbReference>
<keyword evidence="8 9" id="KW-0804">Transcription</keyword>
<evidence type="ECO:0000256" key="10">
    <source>
        <dbReference type="NCBIfam" id="TIGR00767"/>
    </source>
</evidence>
<name>A0A918NA78_9ACTN</name>
<evidence type="ECO:0000256" key="2">
    <source>
        <dbReference type="ARBA" id="ARBA00022741"/>
    </source>
</evidence>
<dbReference type="HAMAP" id="MF_01884">
    <property type="entry name" value="Rho"/>
    <property type="match status" value="1"/>
</dbReference>
<feature type="compositionally biased region" description="Low complexity" evidence="12">
    <location>
        <begin position="121"/>
        <end position="154"/>
    </location>
</feature>
<dbReference type="SMART" id="SM00959">
    <property type="entry name" value="Rho_N"/>
    <property type="match status" value="1"/>
</dbReference>
<feature type="compositionally biased region" description="Basic residues" evidence="12">
    <location>
        <begin position="268"/>
        <end position="282"/>
    </location>
</feature>
<dbReference type="InterPro" id="IPR027417">
    <property type="entry name" value="P-loop_NTPase"/>
</dbReference>
<dbReference type="Pfam" id="PF07498">
    <property type="entry name" value="Rho_N"/>
    <property type="match status" value="1"/>
</dbReference>
<evidence type="ECO:0000259" key="13">
    <source>
        <dbReference type="PROSITE" id="PS51856"/>
    </source>
</evidence>
<feature type="compositionally biased region" description="Basic and acidic residues" evidence="12">
    <location>
        <begin position="178"/>
        <end position="194"/>
    </location>
</feature>
<feature type="compositionally biased region" description="Low complexity" evidence="12">
    <location>
        <begin position="237"/>
        <end position="252"/>
    </location>
</feature>
<dbReference type="PANTHER" id="PTHR46425">
    <property type="entry name" value="TRANSCRIPTION TERMINATION FACTOR RHO"/>
    <property type="match status" value="1"/>
</dbReference>
<dbReference type="InterPro" id="IPR011113">
    <property type="entry name" value="Rho_RNA-bd"/>
</dbReference>
<evidence type="ECO:0000256" key="5">
    <source>
        <dbReference type="ARBA" id="ARBA00022840"/>
    </source>
</evidence>
<keyword evidence="5 9" id="KW-0067">ATP-binding</keyword>
<dbReference type="RefSeq" id="WP_190188649.1">
    <property type="nucleotide sequence ID" value="NZ_BMVU01000002.1"/>
</dbReference>
<evidence type="ECO:0000256" key="1">
    <source>
        <dbReference type="ARBA" id="ARBA00022472"/>
    </source>
</evidence>
<dbReference type="InterPro" id="IPR000194">
    <property type="entry name" value="ATPase_F1/V1/A1_a/bsu_nucl-bd"/>
</dbReference>
<keyword evidence="7 9" id="KW-0805">Transcription regulation</keyword>
<keyword evidence="1 9" id="KW-0806">Transcription termination</keyword>
<dbReference type="SMART" id="SM00382">
    <property type="entry name" value="AAA"/>
    <property type="match status" value="1"/>
</dbReference>
<accession>A0A918NA78</accession>
<reference evidence="14" key="2">
    <citation type="submission" date="2020-09" db="EMBL/GenBank/DDBJ databases">
        <authorList>
            <person name="Sun Q."/>
            <person name="Ohkuma M."/>
        </authorList>
    </citation>
    <scope>NUCLEOTIDE SEQUENCE</scope>
    <source>
        <strain evidence="14">JCM 4790</strain>
    </source>
</reference>
<dbReference type="Proteomes" id="UP000619244">
    <property type="component" value="Unassembled WGS sequence"/>
</dbReference>
<evidence type="ECO:0000256" key="8">
    <source>
        <dbReference type="ARBA" id="ARBA00023163"/>
    </source>
</evidence>
<feature type="compositionally biased region" description="Low complexity" evidence="12">
    <location>
        <begin position="16"/>
        <end position="31"/>
    </location>
</feature>
<dbReference type="SUPFAM" id="SSF68912">
    <property type="entry name" value="Rho N-terminal domain-like"/>
    <property type="match status" value="1"/>
</dbReference>
<evidence type="ECO:0000313" key="15">
    <source>
        <dbReference type="Proteomes" id="UP000619244"/>
    </source>
</evidence>
<dbReference type="GO" id="GO:0005524">
    <property type="term" value="F:ATP binding"/>
    <property type="evidence" value="ECO:0007669"/>
    <property type="project" value="UniProtKB-UniRule"/>
</dbReference>
<dbReference type="EMBL" id="BMVU01000002">
    <property type="protein sequence ID" value="GGX55789.1"/>
    <property type="molecule type" value="Genomic_DNA"/>
</dbReference>
<comment type="function">
    <text evidence="9">Facilitates transcription termination by a mechanism that involves Rho binding to the nascent RNA, activation of Rho's RNA-dependent ATPase activity, and release of the mRNA from the DNA template.</text>
</comment>
<dbReference type="PROSITE" id="PS51856">
    <property type="entry name" value="RHO_RNA_BD"/>
    <property type="match status" value="1"/>
</dbReference>
<evidence type="ECO:0000256" key="11">
    <source>
        <dbReference type="PROSITE-ProRule" id="PRU01203"/>
    </source>
</evidence>
<comment type="caution">
    <text evidence="14">The sequence shown here is derived from an EMBL/GenBank/DDBJ whole genome shotgun (WGS) entry which is preliminary data.</text>
</comment>
<evidence type="ECO:0000256" key="7">
    <source>
        <dbReference type="ARBA" id="ARBA00023015"/>
    </source>
</evidence>
<feature type="binding site" evidence="9">
    <location>
        <begin position="428"/>
        <end position="433"/>
    </location>
    <ligand>
        <name>ATP</name>
        <dbReference type="ChEBI" id="CHEBI:30616"/>
    </ligand>
</feature>
<dbReference type="Gene3D" id="3.40.50.300">
    <property type="entry name" value="P-loop containing nucleotide triphosphate hydrolases"/>
    <property type="match status" value="1"/>
</dbReference>
<evidence type="ECO:0000256" key="3">
    <source>
        <dbReference type="ARBA" id="ARBA00022801"/>
    </source>
</evidence>
<feature type="region of interest" description="Disordered" evidence="12">
    <location>
        <begin position="1"/>
        <end position="38"/>
    </location>
</feature>
<dbReference type="GO" id="GO:0016787">
    <property type="term" value="F:hydrolase activity"/>
    <property type="evidence" value="ECO:0007669"/>
    <property type="project" value="UniProtKB-KW"/>
</dbReference>
<dbReference type="FunFam" id="3.40.50.300:FF:000072">
    <property type="entry name" value="Transcription termination factor Rho"/>
    <property type="match status" value="1"/>
</dbReference>
<dbReference type="Pfam" id="PF07497">
    <property type="entry name" value="Rho_RNA_bind"/>
    <property type="match status" value="1"/>
</dbReference>
<feature type="binding site" evidence="9">
    <location>
        <begin position="416"/>
        <end position="421"/>
    </location>
    <ligand>
        <name>ATP</name>
        <dbReference type="ChEBI" id="CHEBI:30616"/>
    </ligand>
</feature>